<dbReference type="Proteomes" id="UP000828390">
    <property type="component" value="Unassembled WGS sequence"/>
</dbReference>
<evidence type="ECO:0000256" key="1">
    <source>
        <dbReference type="SAM" id="MobiDB-lite"/>
    </source>
</evidence>
<dbReference type="EMBL" id="JAIWYP010000001">
    <property type="protein sequence ID" value="KAH3885173.1"/>
    <property type="molecule type" value="Genomic_DNA"/>
</dbReference>
<name>A0A9D4MZI9_DREPO</name>
<feature type="compositionally biased region" description="Basic and acidic residues" evidence="1">
    <location>
        <begin position="63"/>
        <end position="72"/>
    </location>
</feature>
<feature type="compositionally biased region" description="Polar residues" evidence="1">
    <location>
        <begin position="74"/>
        <end position="84"/>
    </location>
</feature>
<evidence type="ECO:0000313" key="2">
    <source>
        <dbReference type="EMBL" id="KAH3885173.1"/>
    </source>
</evidence>
<reference evidence="2" key="1">
    <citation type="journal article" date="2019" name="bioRxiv">
        <title>The Genome of the Zebra Mussel, Dreissena polymorpha: A Resource for Invasive Species Research.</title>
        <authorList>
            <person name="McCartney M.A."/>
            <person name="Auch B."/>
            <person name="Kono T."/>
            <person name="Mallez S."/>
            <person name="Zhang Y."/>
            <person name="Obille A."/>
            <person name="Becker A."/>
            <person name="Abrahante J.E."/>
            <person name="Garbe J."/>
            <person name="Badalamenti J.P."/>
            <person name="Herman A."/>
            <person name="Mangelson H."/>
            <person name="Liachko I."/>
            <person name="Sullivan S."/>
            <person name="Sone E.D."/>
            <person name="Koren S."/>
            <person name="Silverstein K.A.T."/>
            <person name="Beckman K.B."/>
            <person name="Gohl D.M."/>
        </authorList>
    </citation>
    <scope>NUCLEOTIDE SEQUENCE</scope>
    <source>
        <strain evidence="2">Duluth1</strain>
        <tissue evidence="2">Whole animal</tissue>
    </source>
</reference>
<feature type="region of interest" description="Disordered" evidence="1">
    <location>
        <begin position="1"/>
        <end position="103"/>
    </location>
</feature>
<reference evidence="2" key="2">
    <citation type="submission" date="2020-11" db="EMBL/GenBank/DDBJ databases">
        <authorList>
            <person name="McCartney M.A."/>
            <person name="Auch B."/>
            <person name="Kono T."/>
            <person name="Mallez S."/>
            <person name="Becker A."/>
            <person name="Gohl D.M."/>
            <person name="Silverstein K.A.T."/>
            <person name="Koren S."/>
            <person name="Bechman K.B."/>
            <person name="Herman A."/>
            <person name="Abrahante J.E."/>
            <person name="Garbe J."/>
        </authorList>
    </citation>
    <scope>NUCLEOTIDE SEQUENCE</scope>
    <source>
        <strain evidence="2">Duluth1</strain>
        <tissue evidence="2">Whole animal</tissue>
    </source>
</reference>
<gene>
    <name evidence="2" type="ORF">DPMN_009164</name>
</gene>
<evidence type="ECO:0000313" key="3">
    <source>
        <dbReference type="Proteomes" id="UP000828390"/>
    </source>
</evidence>
<accession>A0A9D4MZI9</accession>
<proteinExistence type="predicted"/>
<dbReference type="AlphaFoldDB" id="A0A9D4MZI9"/>
<keyword evidence="3" id="KW-1185">Reference proteome</keyword>
<protein>
    <submittedName>
        <fullName evidence="2">Uncharacterized protein</fullName>
    </submittedName>
</protein>
<organism evidence="2 3">
    <name type="scientific">Dreissena polymorpha</name>
    <name type="common">Zebra mussel</name>
    <name type="synonym">Mytilus polymorpha</name>
    <dbReference type="NCBI Taxonomy" id="45954"/>
    <lineage>
        <taxon>Eukaryota</taxon>
        <taxon>Metazoa</taxon>
        <taxon>Spiralia</taxon>
        <taxon>Lophotrochozoa</taxon>
        <taxon>Mollusca</taxon>
        <taxon>Bivalvia</taxon>
        <taxon>Autobranchia</taxon>
        <taxon>Heteroconchia</taxon>
        <taxon>Euheterodonta</taxon>
        <taxon>Imparidentia</taxon>
        <taxon>Neoheterodontei</taxon>
        <taxon>Myida</taxon>
        <taxon>Dreissenoidea</taxon>
        <taxon>Dreissenidae</taxon>
        <taxon>Dreissena</taxon>
    </lineage>
</organism>
<feature type="compositionally biased region" description="Basic and acidic residues" evidence="1">
    <location>
        <begin position="18"/>
        <end position="34"/>
    </location>
</feature>
<comment type="caution">
    <text evidence="2">The sequence shown here is derived from an EMBL/GenBank/DDBJ whole genome shotgun (WGS) entry which is preliminary data.</text>
</comment>
<sequence length="158" mass="17379">MGFNVSDIGHNVTDEDLDGTRAEGNVRDIERDDTTQAEENMQDEGHVNETTGSMDGEGDIERDDSNRAEKNMQFEGNINETTGNMDDEGNIERDDTRGSGDGPQFEACVYAAVLGLQPHSPAVVPAIPTSTIHWPNIYEVCRARKGRPRAQKKKQTDG</sequence>